<dbReference type="Proteomes" id="UP000813018">
    <property type="component" value="Unassembled WGS sequence"/>
</dbReference>
<feature type="domain" description="Secretion system C-terminal sorting" evidence="2">
    <location>
        <begin position="661"/>
        <end position="733"/>
    </location>
</feature>
<dbReference type="Pfam" id="PF17957">
    <property type="entry name" value="Big_7"/>
    <property type="match status" value="2"/>
</dbReference>
<dbReference type="Pfam" id="PF18962">
    <property type="entry name" value="Por_Secre_tail"/>
    <property type="match status" value="1"/>
</dbReference>
<dbReference type="NCBIfam" id="TIGR04183">
    <property type="entry name" value="Por_Secre_tail"/>
    <property type="match status" value="1"/>
</dbReference>
<organism evidence="3 4">
    <name type="scientific">Pontibacter aydingkolensis</name>
    <dbReference type="NCBI Taxonomy" id="1911536"/>
    <lineage>
        <taxon>Bacteria</taxon>
        <taxon>Pseudomonadati</taxon>
        <taxon>Bacteroidota</taxon>
        <taxon>Cytophagia</taxon>
        <taxon>Cytophagales</taxon>
        <taxon>Hymenobacteraceae</taxon>
        <taxon>Pontibacter</taxon>
    </lineage>
</organism>
<dbReference type="Gene3D" id="2.60.40.10">
    <property type="entry name" value="Immunoglobulins"/>
    <property type="match status" value="2"/>
</dbReference>
<feature type="compositionally biased region" description="Low complexity" evidence="1">
    <location>
        <begin position="601"/>
        <end position="651"/>
    </location>
</feature>
<dbReference type="RefSeq" id="WP_219876608.1">
    <property type="nucleotide sequence ID" value="NZ_JAHYXK010000004.1"/>
</dbReference>
<accession>A0ABS7CSB4</accession>
<gene>
    <name evidence="3" type="ORF">K0O23_06585</name>
</gene>
<dbReference type="InterPro" id="IPR026444">
    <property type="entry name" value="Secre_tail"/>
</dbReference>
<name>A0ABS7CSB4_9BACT</name>
<dbReference type="InterPro" id="IPR013783">
    <property type="entry name" value="Ig-like_fold"/>
</dbReference>
<dbReference type="EMBL" id="JAHYXK010000004">
    <property type="protein sequence ID" value="MBW7466727.1"/>
    <property type="molecule type" value="Genomic_DNA"/>
</dbReference>
<reference evidence="3 4" key="1">
    <citation type="journal article" date="2016" name="Int. J. Syst. Evol. Microbiol.">
        <title>Pontibacter aydingkolensis sp. nov., isolated from soil of a salt lake.</title>
        <authorList>
            <person name="Osman G."/>
            <person name="Zhang T."/>
            <person name="Lou K."/>
            <person name="Gao Y."/>
            <person name="Chang W."/>
            <person name="Lin Q."/>
            <person name="Yang H.M."/>
            <person name="Huo X.D."/>
            <person name="Wang N."/>
        </authorList>
    </citation>
    <scope>NUCLEOTIDE SEQUENCE [LARGE SCALE GENOMIC DNA]</scope>
    <source>
        <strain evidence="3 4">KACC 19255</strain>
    </source>
</reference>
<keyword evidence="4" id="KW-1185">Reference proteome</keyword>
<feature type="region of interest" description="Disordered" evidence="1">
    <location>
        <begin position="601"/>
        <end position="655"/>
    </location>
</feature>
<evidence type="ECO:0000313" key="4">
    <source>
        <dbReference type="Proteomes" id="UP000813018"/>
    </source>
</evidence>
<dbReference type="SUPFAM" id="SSF49299">
    <property type="entry name" value="PKD domain"/>
    <property type="match status" value="1"/>
</dbReference>
<evidence type="ECO:0000259" key="2">
    <source>
        <dbReference type="Pfam" id="PF18962"/>
    </source>
</evidence>
<evidence type="ECO:0000313" key="3">
    <source>
        <dbReference type="EMBL" id="MBW7466727.1"/>
    </source>
</evidence>
<comment type="caution">
    <text evidence="3">The sequence shown here is derived from an EMBL/GenBank/DDBJ whole genome shotgun (WGS) entry which is preliminary data.</text>
</comment>
<sequence length="740" mass="78642">MNSLTSYSHKRASQVFFAFMLTLVSFILFPISKSFAQSYSAPIIITKGGTYTGNWESRDSEVPAVEIRTTEPVVIENSNIRGAGYLIKSWGYAVNLTVRHTKGYGIQQTPYVNYKKPRRFVTVNNFTNLVVENCYMESTAGIYTGTRYEGNGSPSNTIKVRYNIVKNIDGRVYGGAKEHSQFMQFNFKNAIAHAEVAWNQVINEAGNSLVEDNINIYNTKGTPSSPIKIHNNYIQGAYPAPHTGTSFSGGGIITDGDGDISTCPAYVEAHDNQLVNLGNYSMGIAGGNNIRYHHNRAVSSAKFKDGTKFGMYSGGLWSKDYYKKNTTFANSIDNNVVGITAWGGYPSDRNDITVQEHASFTNNTHIPGGAITQAMEAEEFIRWTLKLQQNGIVLGPNGSSSAAPAPNQAPIVALTSPTSGASFASGNPITLSANATDVDGKVTKVEYFSGSIKLGEAVTAPYAFNWANATAGTYNLTAKATDDKNATKVSAAVSVTVTASIAQTPTQNQVPSITITSPKASATFTAGNAITITADASDTDGKISKVEFFSGTTKLGETTTAPYTYSWTNATAGSYSLTAKATDDKGATKASAAVAITVAAGPTAGTTPPTTGTTPPTSGTNPPTTGTTPPTTGTTPPATGTTPPSGGSTTADLDYQSRTAYPNPFNDIIVLDLTAKKVDLQRVVLKNQTGKIVYEEKGSLALVNDKLEINLSDTKLKSGLYYVMFTDTTGTTESIKVIKE</sequence>
<protein>
    <submittedName>
        <fullName evidence="3">T9SS type A sorting domain-containing protein</fullName>
    </submittedName>
</protein>
<proteinExistence type="predicted"/>
<dbReference type="InterPro" id="IPR035986">
    <property type="entry name" value="PKD_dom_sf"/>
</dbReference>
<evidence type="ECO:0000256" key="1">
    <source>
        <dbReference type="SAM" id="MobiDB-lite"/>
    </source>
</evidence>